<accession>A0A564Z2F9</accession>
<name>A0A564Z2F9_HYMDI</name>
<dbReference type="Proteomes" id="UP000321570">
    <property type="component" value="Unassembled WGS sequence"/>
</dbReference>
<dbReference type="EMBL" id="CABIJS010000566">
    <property type="protein sequence ID" value="VUZ53727.1"/>
    <property type="molecule type" value="Genomic_DNA"/>
</dbReference>
<dbReference type="InterPro" id="IPR040441">
    <property type="entry name" value="CFA20/CFAP20DC"/>
</dbReference>
<evidence type="ECO:0000259" key="1">
    <source>
        <dbReference type="Pfam" id="PF05018"/>
    </source>
</evidence>
<proteinExistence type="predicted"/>
<evidence type="ECO:0000313" key="3">
    <source>
        <dbReference type="Proteomes" id="UP000321570"/>
    </source>
</evidence>
<gene>
    <name evidence="2" type="ORF">WMSIL1_LOCUS11959</name>
</gene>
<dbReference type="PANTHER" id="PTHR12458">
    <property type="entry name" value="ORF PROTEIN"/>
    <property type="match status" value="1"/>
</dbReference>
<sequence length="118" mass="14203">MPIFVMLFKNIGRFFSFEIETLDLTGFHRRFRASNSTKNTLIHQFSAIMPLFLHPGWNTVVFDLNQLMDHCYKQRFQEVTRVRINANCRLRRVYFCDRVYSEEETPLEYKVQVKNCQA</sequence>
<dbReference type="AlphaFoldDB" id="A0A564Z2F9"/>
<feature type="domain" description="CFA20" evidence="1">
    <location>
        <begin position="1"/>
        <end position="111"/>
    </location>
</feature>
<evidence type="ECO:0000313" key="2">
    <source>
        <dbReference type="EMBL" id="VUZ53727.1"/>
    </source>
</evidence>
<dbReference type="InterPro" id="IPR007714">
    <property type="entry name" value="CFA20_dom"/>
</dbReference>
<dbReference type="Pfam" id="PF05018">
    <property type="entry name" value="CFA20_dom"/>
    <property type="match status" value="1"/>
</dbReference>
<organism evidence="2 3">
    <name type="scientific">Hymenolepis diminuta</name>
    <name type="common">Rat tapeworm</name>
    <dbReference type="NCBI Taxonomy" id="6216"/>
    <lineage>
        <taxon>Eukaryota</taxon>
        <taxon>Metazoa</taxon>
        <taxon>Spiralia</taxon>
        <taxon>Lophotrochozoa</taxon>
        <taxon>Platyhelminthes</taxon>
        <taxon>Cestoda</taxon>
        <taxon>Eucestoda</taxon>
        <taxon>Cyclophyllidea</taxon>
        <taxon>Hymenolepididae</taxon>
        <taxon>Hymenolepis</taxon>
    </lineage>
</organism>
<protein>
    <recommendedName>
        <fullName evidence="1">CFA20 domain-containing protein</fullName>
    </recommendedName>
</protein>
<keyword evidence="3" id="KW-1185">Reference proteome</keyword>
<reference evidence="2 3" key="1">
    <citation type="submission" date="2019-07" db="EMBL/GenBank/DDBJ databases">
        <authorList>
            <person name="Jastrzebski P J."/>
            <person name="Paukszto L."/>
            <person name="Jastrzebski P J."/>
        </authorList>
    </citation>
    <scope>NUCLEOTIDE SEQUENCE [LARGE SCALE GENOMIC DNA]</scope>
    <source>
        <strain evidence="2 3">WMS-il1</strain>
    </source>
</reference>